<sequence length="79" mass="9272">MEKHHHISIIDFKTTEHQTKFVQFTGYDANQEKKFTAEVKFVGGVPYGDIIHPDRSTLSSECRDFIREQLLHKYNTGQF</sequence>
<keyword evidence="2" id="KW-1185">Reference proteome</keyword>
<dbReference type="eggNOG" id="ENOG502ZZGF">
    <property type="taxonomic scope" value="Bacteria"/>
</dbReference>
<name>W4QWG7_HALA3</name>
<protein>
    <submittedName>
        <fullName evidence="1">Uncharacterized protein</fullName>
    </submittedName>
</protein>
<accession>W4QWG7</accession>
<dbReference type="EMBL" id="BAUV01000026">
    <property type="protein sequence ID" value="GAE35988.1"/>
    <property type="molecule type" value="Genomic_DNA"/>
</dbReference>
<evidence type="ECO:0000313" key="1">
    <source>
        <dbReference type="EMBL" id="GAE35988.1"/>
    </source>
</evidence>
<proteinExistence type="predicted"/>
<evidence type="ECO:0000313" key="2">
    <source>
        <dbReference type="Proteomes" id="UP000018896"/>
    </source>
</evidence>
<gene>
    <name evidence="1" type="ORF">JCM9157_3132</name>
</gene>
<reference evidence="1 2" key="1">
    <citation type="journal article" date="2014" name="Genome Announc.">
        <title>Draft Genome Sequences of Three Alkaliphilic Bacillus Strains, Bacillus wakoensis JCM 9140T, Bacillus akibai JCM 9157T, and Bacillus hemicellulosilyticus JCM 9152T.</title>
        <authorList>
            <person name="Yuki M."/>
            <person name="Oshima K."/>
            <person name="Suda W."/>
            <person name="Oshida Y."/>
            <person name="Kitamura K."/>
            <person name="Iida T."/>
            <person name="Hattori M."/>
            <person name="Ohkuma M."/>
        </authorList>
    </citation>
    <scope>NUCLEOTIDE SEQUENCE [LARGE SCALE GENOMIC DNA]</scope>
    <source>
        <strain evidence="1 2">JCM 9157</strain>
    </source>
</reference>
<dbReference type="AlphaFoldDB" id="W4QWG7"/>
<dbReference type="RefSeq" id="WP_235715016.1">
    <property type="nucleotide sequence ID" value="NZ_BAUV01000026.1"/>
</dbReference>
<comment type="caution">
    <text evidence="1">The sequence shown here is derived from an EMBL/GenBank/DDBJ whole genome shotgun (WGS) entry which is preliminary data.</text>
</comment>
<organism evidence="1 2">
    <name type="scientific">Halalkalibacter akibai (strain ATCC 43226 / DSM 21942 / CIP 109018 / JCM 9157 / 1139)</name>
    <name type="common">Bacillus akibai</name>
    <dbReference type="NCBI Taxonomy" id="1236973"/>
    <lineage>
        <taxon>Bacteria</taxon>
        <taxon>Bacillati</taxon>
        <taxon>Bacillota</taxon>
        <taxon>Bacilli</taxon>
        <taxon>Bacillales</taxon>
        <taxon>Bacillaceae</taxon>
        <taxon>Halalkalibacter</taxon>
    </lineage>
</organism>
<dbReference type="Proteomes" id="UP000018896">
    <property type="component" value="Unassembled WGS sequence"/>
</dbReference>